<keyword evidence="1" id="KW-1133">Transmembrane helix</keyword>
<dbReference type="Proteomes" id="UP000429644">
    <property type="component" value="Unassembled WGS sequence"/>
</dbReference>
<evidence type="ECO:0000259" key="2">
    <source>
        <dbReference type="Pfam" id="PF01882"/>
    </source>
</evidence>
<evidence type="ECO:0000313" key="3">
    <source>
        <dbReference type="EMBL" id="MPV88296.1"/>
    </source>
</evidence>
<organism evidence="3 4">
    <name type="scientific">Georgenia ruanii</name>
    <dbReference type="NCBI Taxonomy" id="348442"/>
    <lineage>
        <taxon>Bacteria</taxon>
        <taxon>Bacillati</taxon>
        <taxon>Actinomycetota</taxon>
        <taxon>Actinomycetes</taxon>
        <taxon>Micrococcales</taxon>
        <taxon>Bogoriellaceae</taxon>
        <taxon>Georgenia</taxon>
    </lineage>
</organism>
<sequence>VSAPGAAARELGTAGRALGVRPAGWVVLALGVTATSAGWALGWLELVALGAAVLAVLAAALAFTLGRQPYAVDLRLSARRVVVGERALGAVVVRNAGAGPALPARLELPVGAAEAAFVLPALPGGGEHEEVLAIPTARRAVIAVGPVRSVRGDPLGLVRRAMTWTDVHELYVHPRTVRLAARAAGLLHDLEGRPARDVTTADLAFHALREYLPGDDRRHVHWRSSARTGTLMVRQYEEARRSHLVVALGSDARDYAGAEEVEVAVSAAASLALQAFAEDADLTALTSGAALPAGSPRRLLDALTRLQPTPGAGGVVALAHAAAQVERASLVVLVCGAAVPVRDLRAAGAVLPVGVRAVAVRVAGDVGEASARADVRRVGAMTVATIAALGDLPRALRAAAR</sequence>
<keyword evidence="1" id="KW-0472">Membrane</keyword>
<accession>A0A7J9UUK3</accession>
<keyword evidence="4" id="KW-1185">Reference proteome</keyword>
<dbReference type="AlphaFoldDB" id="A0A7J9UUK3"/>
<proteinExistence type="predicted"/>
<evidence type="ECO:0000313" key="4">
    <source>
        <dbReference type="Proteomes" id="UP000429644"/>
    </source>
</evidence>
<comment type="caution">
    <text evidence="3">The sequence shown here is derived from an EMBL/GenBank/DDBJ whole genome shotgun (WGS) entry which is preliminary data.</text>
</comment>
<dbReference type="InterPro" id="IPR002881">
    <property type="entry name" value="DUF58"/>
</dbReference>
<evidence type="ECO:0000256" key="1">
    <source>
        <dbReference type="SAM" id="Phobius"/>
    </source>
</evidence>
<dbReference type="Pfam" id="PF01882">
    <property type="entry name" value="DUF58"/>
    <property type="match status" value="1"/>
</dbReference>
<feature type="non-terminal residue" evidence="3">
    <location>
        <position position="1"/>
    </location>
</feature>
<feature type="transmembrane region" description="Helical" evidence="1">
    <location>
        <begin position="23"/>
        <end position="41"/>
    </location>
</feature>
<dbReference type="PANTHER" id="PTHR34351:SF1">
    <property type="entry name" value="SLR1927 PROTEIN"/>
    <property type="match status" value="1"/>
</dbReference>
<feature type="domain" description="DUF58" evidence="2">
    <location>
        <begin position="208"/>
        <end position="363"/>
    </location>
</feature>
<keyword evidence="1" id="KW-0812">Transmembrane</keyword>
<feature type="transmembrane region" description="Helical" evidence="1">
    <location>
        <begin position="47"/>
        <end position="66"/>
    </location>
</feature>
<reference evidence="3 4" key="1">
    <citation type="submission" date="2019-10" db="EMBL/GenBank/DDBJ databases">
        <title>Georgenia wutianyii sp. nov. and Georgenia yuyongxinii sp. nov. isolated from plateau pika (Ochotona curzoniae) in the Qinghai-Tibet plateau of China.</title>
        <authorList>
            <person name="Tian Z."/>
        </authorList>
    </citation>
    <scope>NUCLEOTIDE SEQUENCE [LARGE SCALE GENOMIC DNA]</scope>
    <source>
        <strain evidence="3 4">JCM 15130</strain>
    </source>
</reference>
<dbReference type="PANTHER" id="PTHR34351">
    <property type="entry name" value="SLR1927 PROTEIN-RELATED"/>
    <property type="match status" value="1"/>
</dbReference>
<dbReference type="EMBL" id="WHPD01001397">
    <property type="protein sequence ID" value="MPV88296.1"/>
    <property type="molecule type" value="Genomic_DNA"/>
</dbReference>
<name>A0A7J9UUK3_9MICO</name>
<protein>
    <submittedName>
        <fullName evidence="3">DUF58 domain-containing protein</fullName>
    </submittedName>
</protein>
<gene>
    <name evidence="3" type="ORF">GB882_06400</name>
</gene>